<accession>A0A3B0VQA7</accession>
<sequence>MKLKLILLVVLCCFSAHLRAVELLDLQQQIDGQELLITPQFEIQASQKVIDAINSGIVITFVYQAKLFQTIDWWFDAVVGSKIKTFEVRYFSLSSQYQLLHIQSKNKLSFITLKQLLQHLGQQTTFEFDANRQADYLETRIFLDKQALPSIMQLPNVFDADWNLNSDWQPVPISATKDASEQP</sequence>
<dbReference type="EMBL" id="UOFA01000157">
    <property type="protein sequence ID" value="VAW45071.1"/>
    <property type="molecule type" value="Genomic_DNA"/>
</dbReference>
<evidence type="ECO:0000313" key="1">
    <source>
        <dbReference type="EMBL" id="VAW45071.1"/>
    </source>
</evidence>
<reference evidence="1" key="1">
    <citation type="submission" date="2018-06" db="EMBL/GenBank/DDBJ databases">
        <authorList>
            <person name="Zhirakovskaya E."/>
        </authorList>
    </citation>
    <scope>NUCLEOTIDE SEQUENCE</scope>
</reference>
<protein>
    <recommendedName>
        <fullName evidence="2">DUF4390 domain-containing protein</fullName>
    </recommendedName>
</protein>
<organism evidence="1">
    <name type="scientific">hydrothermal vent metagenome</name>
    <dbReference type="NCBI Taxonomy" id="652676"/>
    <lineage>
        <taxon>unclassified sequences</taxon>
        <taxon>metagenomes</taxon>
        <taxon>ecological metagenomes</taxon>
    </lineage>
</organism>
<dbReference type="InterPro" id="IPR025500">
    <property type="entry name" value="DUF4390"/>
</dbReference>
<gene>
    <name evidence="1" type="ORF">MNBD_GAMMA02-936</name>
</gene>
<proteinExistence type="predicted"/>
<name>A0A3B0VQA7_9ZZZZ</name>
<dbReference type="AlphaFoldDB" id="A0A3B0VQA7"/>
<dbReference type="Pfam" id="PF14334">
    <property type="entry name" value="DUF4390"/>
    <property type="match status" value="1"/>
</dbReference>
<evidence type="ECO:0008006" key="2">
    <source>
        <dbReference type="Google" id="ProtNLM"/>
    </source>
</evidence>